<dbReference type="GO" id="GO:0005737">
    <property type="term" value="C:cytoplasm"/>
    <property type="evidence" value="ECO:0007669"/>
    <property type="project" value="TreeGrafter"/>
</dbReference>
<dbReference type="GO" id="GO:0005524">
    <property type="term" value="F:ATP binding"/>
    <property type="evidence" value="ECO:0007669"/>
    <property type="project" value="UniProtKB-KW"/>
</dbReference>
<keyword evidence="2" id="KW-0547">Nucleotide-binding</keyword>
<evidence type="ECO:0000256" key="3">
    <source>
        <dbReference type="ARBA" id="ARBA00022840"/>
    </source>
</evidence>
<dbReference type="Gene3D" id="3.40.50.20">
    <property type="match status" value="1"/>
</dbReference>
<evidence type="ECO:0000259" key="4">
    <source>
        <dbReference type="Pfam" id="PF25596"/>
    </source>
</evidence>
<sequence length="119" mass="13065">MILGGGPNRIGQGIEFDYCCVHAALALRESGFETIMVNCNPETVSTDFDTSDRLYFEPLTLEDVLEIVRTENPWGVIVHYGGQTPLKLANALVENGVNIIGTSADSIDAAEDRERFQKC</sequence>
<dbReference type="GO" id="GO:0004088">
    <property type="term" value="F:carbamoyl-phosphate synthase (glutamine-hydrolyzing) activity"/>
    <property type="evidence" value="ECO:0007669"/>
    <property type="project" value="UniProtKB-EC"/>
</dbReference>
<dbReference type="EMBL" id="UGRI01000001">
    <property type="protein sequence ID" value="SUA24858.1"/>
    <property type="molecule type" value="Genomic_DNA"/>
</dbReference>
<dbReference type="SUPFAM" id="SSF52440">
    <property type="entry name" value="PreATP-grasp domain"/>
    <property type="match status" value="1"/>
</dbReference>
<protein>
    <submittedName>
        <fullName evidence="5">Carbamoyl phosphate synthase large subunit</fullName>
        <ecNumber evidence="5">6.3.5.5</ecNumber>
    </submittedName>
</protein>
<feature type="domain" description="Carbamoyl phosphate synthase preATP-grasp" evidence="4">
    <location>
        <begin position="1"/>
        <end position="108"/>
    </location>
</feature>
<evidence type="ECO:0000256" key="1">
    <source>
        <dbReference type="ARBA" id="ARBA00022598"/>
    </source>
</evidence>
<dbReference type="PANTHER" id="PTHR11405:SF53">
    <property type="entry name" value="CARBAMOYL-PHOSPHATE SYNTHASE [AMMONIA], MITOCHONDRIAL"/>
    <property type="match status" value="1"/>
</dbReference>
<reference evidence="5" key="1">
    <citation type="submission" date="2018-06" db="EMBL/GenBank/DDBJ databases">
        <authorList>
            <consortium name="Pathogen Informatics"/>
            <person name="Doyle S."/>
        </authorList>
    </citation>
    <scope>NUCLEOTIDE SEQUENCE [LARGE SCALE GENOMIC DNA]</scope>
    <source>
        <strain evidence="5">NCTC11421</strain>
    </source>
</reference>
<dbReference type="InterPro" id="IPR058047">
    <property type="entry name" value="CPSase_preATP-grasp"/>
</dbReference>
<keyword evidence="1 5" id="KW-0436">Ligase</keyword>
<dbReference type="EC" id="6.3.5.5" evidence="5"/>
<dbReference type="InterPro" id="IPR016185">
    <property type="entry name" value="PreATP-grasp_dom_sf"/>
</dbReference>
<dbReference type="AlphaFoldDB" id="A0A378W1M2"/>
<proteinExistence type="predicted"/>
<accession>A0A378W1M2</accession>
<dbReference type="Pfam" id="PF25596">
    <property type="entry name" value="CPSase_L_D1"/>
    <property type="match status" value="1"/>
</dbReference>
<organism evidence="5">
    <name type="scientific">Neisseria gonorrhoeae</name>
    <dbReference type="NCBI Taxonomy" id="485"/>
    <lineage>
        <taxon>Bacteria</taxon>
        <taxon>Pseudomonadati</taxon>
        <taxon>Pseudomonadota</taxon>
        <taxon>Betaproteobacteria</taxon>
        <taxon>Neisseriales</taxon>
        <taxon>Neisseriaceae</taxon>
        <taxon>Neisseria</taxon>
    </lineage>
</organism>
<name>A0A378W1M2_NEIGO</name>
<evidence type="ECO:0000256" key="2">
    <source>
        <dbReference type="ARBA" id="ARBA00022741"/>
    </source>
</evidence>
<evidence type="ECO:0000313" key="5">
    <source>
        <dbReference type="EMBL" id="SUA24858.1"/>
    </source>
</evidence>
<keyword evidence="3" id="KW-0067">ATP-binding</keyword>
<gene>
    <name evidence="5" type="primary">carB_3</name>
    <name evidence="5" type="ORF">NCTC11421_02865</name>
</gene>
<dbReference type="PANTHER" id="PTHR11405">
    <property type="entry name" value="CARBAMOYLTRANSFERASE FAMILY MEMBER"/>
    <property type="match status" value="1"/>
</dbReference>
<dbReference type="FunFam" id="3.40.50.20:FF:000003">
    <property type="entry name" value="Carbamoyl-phosphate synthase large chain"/>
    <property type="match status" value="1"/>
</dbReference>
<dbReference type="GO" id="GO:0006541">
    <property type="term" value="P:glutamine metabolic process"/>
    <property type="evidence" value="ECO:0007669"/>
    <property type="project" value="TreeGrafter"/>
</dbReference>